<dbReference type="EMBL" id="CM004477">
    <property type="protein sequence ID" value="OCT74336.1"/>
    <property type="molecule type" value="Genomic_DNA"/>
</dbReference>
<reference evidence="3" key="1">
    <citation type="journal article" date="2016" name="Nature">
        <title>Genome evolution in the allotetraploid frog Xenopus laevis.</title>
        <authorList>
            <person name="Session A.M."/>
            <person name="Uno Y."/>
            <person name="Kwon T."/>
            <person name="Chapman J.A."/>
            <person name="Toyoda A."/>
            <person name="Takahashi S."/>
            <person name="Fukui A."/>
            <person name="Hikosaka A."/>
            <person name="Suzuki A."/>
            <person name="Kondo M."/>
            <person name="van Heeringen S.J."/>
            <person name="Quigley I."/>
            <person name="Heinz S."/>
            <person name="Ogino H."/>
            <person name="Ochi H."/>
            <person name="Hellsten U."/>
            <person name="Lyons J.B."/>
            <person name="Simakov O."/>
            <person name="Putnam N."/>
            <person name="Stites J."/>
            <person name="Kuroki Y."/>
            <person name="Tanaka T."/>
            <person name="Michiue T."/>
            <person name="Watanabe M."/>
            <person name="Bogdanovic O."/>
            <person name="Lister R."/>
            <person name="Georgiou G."/>
            <person name="Paranjpe S.S."/>
            <person name="van Kruijsbergen I."/>
            <person name="Shu S."/>
            <person name="Carlson J."/>
            <person name="Kinoshita T."/>
            <person name="Ohta Y."/>
            <person name="Mawaribuchi S."/>
            <person name="Jenkins J."/>
            <person name="Grimwood J."/>
            <person name="Schmutz J."/>
            <person name="Mitros T."/>
            <person name="Mozaffari S.V."/>
            <person name="Suzuki Y."/>
            <person name="Haramoto Y."/>
            <person name="Yamamoto T.S."/>
            <person name="Takagi C."/>
            <person name="Heald R."/>
            <person name="Miller K."/>
            <person name="Haudenschild C."/>
            <person name="Kitzman J."/>
            <person name="Nakayama T."/>
            <person name="Izutsu Y."/>
            <person name="Robert J."/>
            <person name="Fortriede J."/>
            <person name="Burns K."/>
            <person name="Lotay V."/>
            <person name="Karimi K."/>
            <person name="Yasuoka Y."/>
            <person name="Dichmann D.S."/>
            <person name="Flajnik M.F."/>
            <person name="Houston D.W."/>
            <person name="Shendure J."/>
            <person name="DuPasquier L."/>
            <person name="Vize P.D."/>
            <person name="Zorn A.M."/>
            <person name="Ito M."/>
            <person name="Marcotte E.M."/>
            <person name="Wallingford J.B."/>
            <person name="Ito Y."/>
            <person name="Asashima M."/>
            <person name="Ueno N."/>
            <person name="Matsuda Y."/>
            <person name="Veenstra G.J."/>
            <person name="Fujiyama A."/>
            <person name="Harland R.M."/>
            <person name="Taira M."/>
            <person name="Rokhsar D.S."/>
        </authorList>
    </citation>
    <scope>NUCLEOTIDE SEQUENCE [LARGE SCALE GENOMIC DNA]</scope>
    <source>
        <strain evidence="3">J</strain>
    </source>
</reference>
<protein>
    <submittedName>
        <fullName evidence="2">Uncharacterized protein</fullName>
    </submittedName>
</protein>
<evidence type="ECO:0000313" key="3">
    <source>
        <dbReference type="Proteomes" id="UP000694892"/>
    </source>
</evidence>
<evidence type="ECO:0000313" key="2">
    <source>
        <dbReference type="EMBL" id="OCT74336.1"/>
    </source>
</evidence>
<accession>A0A974CLE2</accession>
<sequence>MRKNAGRRNARTNIRTRAKTRTRIKAHACAQARFRRRLRQTTCLQGRTEPDIPFHTTVSSLTVPPPRTRNEPGFYG</sequence>
<dbReference type="AlphaFoldDB" id="A0A974CLE2"/>
<organism evidence="2 3">
    <name type="scientific">Xenopus laevis</name>
    <name type="common">African clawed frog</name>
    <dbReference type="NCBI Taxonomy" id="8355"/>
    <lineage>
        <taxon>Eukaryota</taxon>
        <taxon>Metazoa</taxon>
        <taxon>Chordata</taxon>
        <taxon>Craniata</taxon>
        <taxon>Vertebrata</taxon>
        <taxon>Euteleostomi</taxon>
        <taxon>Amphibia</taxon>
        <taxon>Batrachia</taxon>
        <taxon>Anura</taxon>
        <taxon>Pipoidea</taxon>
        <taxon>Pipidae</taxon>
        <taxon>Xenopodinae</taxon>
        <taxon>Xenopus</taxon>
        <taxon>Xenopus</taxon>
    </lineage>
</organism>
<gene>
    <name evidence="2" type="ORF">XELAEV_18033304mg</name>
</gene>
<evidence type="ECO:0000256" key="1">
    <source>
        <dbReference type="SAM" id="MobiDB-lite"/>
    </source>
</evidence>
<dbReference type="Proteomes" id="UP000694892">
    <property type="component" value="Chromosome 6S"/>
</dbReference>
<proteinExistence type="predicted"/>
<feature type="region of interest" description="Disordered" evidence="1">
    <location>
        <begin position="48"/>
        <end position="76"/>
    </location>
</feature>
<name>A0A974CLE2_XENLA</name>